<evidence type="ECO:0000256" key="10">
    <source>
        <dbReference type="ARBA" id="ARBA00023288"/>
    </source>
</evidence>
<proteinExistence type="inferred from homology"/>
<evidence type="ECO:0000256" key="2">
    <source>
        <dbReference type="ARBA" id="ARBA00004609"/>
    </source>
</evidence>
<dbReference type="eggNOG" id="ENOG502QUZC">
    <property type="taxonomic scope" value="Eukaryota"/>
</dbReference>
<protein>
    <recommendedName>
        <fullName evidence="15">Receptor L-domain domain-containing protein</fullName>
    </recommendedName>
</protein>
<dbReference type="Proteomes" id="UP000005666">
    <property type="component" value="Chromosome 1"/>
</dbReference>
<keyword evidence="4" id="KW-1003">Cell membrane</keyword>
<dbReference type="RefSeq" id="XP_003683900.1">
    <property type="nucleotide sequence ID" value="XM_003683852.1"/>
</dbReference>
<comment type="similarity">
    <text evidence="3">Belongs to the SPS2 family.</text>
</comment>
<evidence type="ECO:0000256" key="11">
    <source>
        <dbReference type="SAM" id="MobiDB-lite"/>
    </source>
</evidence>
<name>G8BNI8_TETPH</name>
<feature type="chain" id="PRO_5003508612" description="Receptor L-domain domain-containing protein" evidence="12">
    <location>
        <begin position="19"/>
        <end position="420"/>
    </location>
</feature>
<dbReference type="AlphaFoldDB" id="G8BNI8"/>
<keyword evidence="10" id="KW-0449">Lipoprotein</keyword>
<keyword evidence="7" id="KW-0472">Membrane</keyword>
<dbReference type="InterPro" id="IPR051648">
    <property type="entry name" value="CWI-Assembly_Regulator"/>
</dbReference>
<dbReference type="STRING" id="1071381.G8BNI8"/>
<dbReference type="OrthoDB" id="536881at2759"/>
<evidence type="ECO:0000313" key="14">
    <source>
        <dbReference type="Proteomes" id="UP000005666"/>
    </source>
</evidence>
<evidence type="ECO:0008006" key="15">
    <source>
        <dbReference type="Google" id="ProtNLM"/>
    </source>
</evidence>
<keyword evidence="14" id="KW-1185">Reference proteome</keyword>
<sequence length="420" mass="42338">MQVKSVLASALVVSSALAASNSTASVPSSCSISSTATATAQSDLDKFAGCSTIAGNLLISGDLGSAALSNVQKINGDLTIFNATNLYSFSADSLVTITGDLTLQQLTLLASANLPSLSSVNSITLITLPAIETFTSNLKTANTIYVSDTTLESVDAFASLKSAKSFNINNNRQLTSVISSLESVSDALEFSYNGDAAVVAFDSLVWANNITLRDVASASFSSLQNVNASLGIYNNTLTNFTLANLTKVGASLSFTNNNELTSLDCSNLTSVGGGFVIANNTDLATIDGFSSLQTVGGAIQVIGNYSSLDLSSLKSVRGGADFESSASNFTCSALNKLSSNGAIQGDSFVCKNGATSTSVSLSATSSSRSSSSSGSSASSSSSSTKSSSSSSSKSSKGAAVSFAPASNFMGAVAAVALALL</sequence>
<evidence type="ECO:0000256" key="1">
    <source>
        <dbReference type="ARBA" id="ARBA00004191"/>
    </source>
</evidence>
<evidence type="ECO:0000256" key="9">
    <source>
        <dbReference type="ARBA" id="ARBA00023180"/>
    </source>
</evidence>
<dbReference type="OMA" id="DKFQCED"/>
<dbReference type="Gene3D" id="3.80.20.20">
    <property type="entry name" value="Receptor L-domain"/>
    <property type="match status" value="2"/>
</dbReference>
<evidence type="ECO:0000256" key="8">
    <source>
        <dbReference type="ARBA" id="ARBA00022729"/>
    </source>
</evidence>
<dbReference type="GeneID" id="11532649"/>
<dbReference type="SUPFAM" id="SSF52058">
    <property type="entry name" value="L domain-like"/>
    <property type="match status" value="2"/>
</dbReference>
<dbReference type="InterPro" id="IPR036941">
    <property type="entry name" value="Rcpt_L-dom_sf"/>
</dbReference>
<evidence type="ECO:0000256" key="12">
    <source>
        <dbReference type="SAM" id="SignalP"/>
    </source>
</evidence>
<evidence type="ECO:0000256" key="5">
    <source>
        <dbReference type="ARBA" id="ARBA00022512"/>
    </source>
</evidence>
<dbReference type="PANTHER" id="PTHR31018">
    <property type="entry name" value="SPORULATION-SPECIFIC PROTEIN-RELATED"/>
    <property type="match status" value="1"/>
</dbReference>
<evidence type="ECO:0000313" key="13">
    <source>
        <dbReference type="EMBL" id="CCE61466.1"/>
    </source>
</evidence>
<dbReference type="GO" id="GO:0098552">
    <property type="term" value="C:side of membrane"/>
    <property type="evidence" value="ECO:0007669"/>
    <property type="project" value="UniProtKB-KW"/>
</dbReference>
<accession>G8BNI8</accession>
<evidence type="ECO:0000256" key="7">
    <source>
        <dbReference type="ARBA" id="ARBA00022622"/>
    </source>
</evidence>
<evidence type="ECO:0000256" key="6">
    <source>
        <dbReference type="ARBA" id="ARBA00022525"/>
    </source>
</evidence>
<reference evidence="13 14" key="1">
    <citation type="journal article" date="2011" name="Proc. Natl. Acad. Sci. U.S.A.">
        <title>Evolutionary erosion of yeast sex chromosomes by mating-type switching accidents.</title>
        <authorList>
            <person name="Gordon J.L."/>
            <person name="Armisen D."/>
            <person name="Proux-Wera E."/>
            <person name="Oheigeartaigh S.S."/>
            <person name="Byrne K.P."/>
            <person name="Wolfe K.H."/>
        </authorList>
    </citation>
    <scope>NUCLEOTIDE SEQUENCE [LARGE SCALE GENOMIC DNA]</scope>
    <source>
        <strain evidence="14">ATCC 24235 / CBS 4417 / NBRC 1672 / NRRL Y-8282 / UCD 70-5</strain>
    </source>
</reference>
<dbReference type="GO" id="GO:0005886">
    <property type="term" value="C:plasma membrane"/>
    <property type="evidence" value="ECO:0007669"/>
    <property type="project" value="UniProtKB-SubCell"/>
</dbReference>
<dbReference type="EMBL" id="HE612856">
    <property type="protein sequence ID" value="CCE61466.1"/>
    <property type="molecule type" value="Genomic_DNA"/>
</dbReference>
<organism evidence="13 14">
    <name type="scientific">Tetrapisispora phaffii (strain ATCC 24235 / CBS 4417 / NBRC 1672 / NRRL Y-8282 / UCD 70-5)</name>
    <name type="common">Yeast</name>
    <name type="synonym">Fabospora phaffii</name>
    <dbReference type="NCBI Taxonomy" id="1071381"/>
    <lineage>
        <taxon>Eukaryota</taxon>
        <taxon>Fungi</taxon>
        <taxon>Dikarya</taxon>
        <taxon>Ascomycota</taxon>
        <taxon>Saccharomycotina</taxon>
        <taxon>Saccharomycetes</taxon>
        <taxon>Saccharomycetales</taxon>
        <taxon>Saccharomycetaceae</taxon>
        <taxon>Tetrapisispora</taxon>
    </lineage>
</organism>
<keyword evidence="9" id="KW-0325">Glycoprotein</keyword>
<evidence type="ECO:0000256" key="3">
    <source>
        <dbReference type="ARBA" id="ARBA00005798"/>
    </source>
</evidence>
<feature type="signal peptide" evidence="12">
    <location>
        <begin position="1"/>
        <end position="18"/>
    </location>
</feature>
<evidence type="ECO:0000256" key="4">
    <source>
        <dbReference type="ARBA" id="ARBA00022475"/>
    </source>
</evidence>
<keyword evidence="7" id="KW-0336">GPI-anchor</keyword>
<comment type="subcellular location">
    <subcellularLocation>
        <location evidence="2">Cell membrane</location>
        <topology evidence="2">Lipid-anchor</topology>
        <topology evidence="2">GPI-anchor</topology>
    </subcellularLocation>
    <subcellularLocation>
        <location evidence="1">Secreted</location>
        <location evidence="1">Cell wall</location>
    </subcellularLocation>
</comment>
<dbReference type="PANTHER" id="PTHR31018:SF3">
    <property type="entry name" value="RECEPTOR PROTEIN-TYROSINE KINASE"/>
    <property type="match status" value="1"/>
</dbReference>
<dbReference type="KEGG" id="tpf:TPHA_0A03900"/>
<dbReference type="HOGENOM" id="CLU_035846_0_0_1"/>
<keyword evidence="5" id="KW-0134">Cell wall</keyword>
<gene>
    <name evidence="13" type="primary">TPHA0A03900</name>
    <name evidence="13" type="ordered locus">TPHA_0A03900</name>
</gene>
<keyword evidence="6" id="KW-0964">Secreted</keyword>
<feature type="region of interest" description="Disordered" evidence="11">
    <location>
        <begin position="362"/>
        <end position="397"/>
    </location>
</feature>
<keyword evidence="8 12" id="KW-0732">Signal</keyword>